<comment type="caution">
    <text evidence="2">The sequence shown here is derived from an EMBL/GenBank/DDBJ whole genome shotgun (WGS) entry which is preliminary data.</text>
</comment>
<accession>A0A0J6S7M3</accession>
<organism evidence="2 3">
    <name type="scientific">Methylobacterium aquaticum</name>
    <dbReference type="NCBI Taxonomy" id="270351"/>
    <lineage>
        <taxon>Bacteria</taxon>
        <taxon>Pseudomonadati</taxon>
        <taxon>Pseudomonadota</taxon>
        <taxon>Alphaproteobacteria</taxon>
        <taxon>Hyphomicrobiales</taxon>
        <taxon>Methylobacteriaceae</taxon>
        <taxon>Methylobacterium</taxon>
    </lineage>
</organism>
<gene>
    <name evidence="2" type="ORF">VP06_24035</name>
</gene>
<sequence>MSAAVGANYASPVTVNGYPCWNCTDVEKAKKSVDPSARSGTTGPVDRSTQPTVRGAESAPDDVGSRPTVSAHDRAAGLGRLIDRLV</sequence>
<dbReference type="RefSeq" id="WP_048466308.1">
    <property type="nucleotide sequence ID" value="NZ_JBNTQU010000022.1"/>
</dbReference>
<dbReference type="PATRIC" id="fig|270351.6.peg.2723"/>
<evidence type="ECO:0000256" key="1">
    <source>
        <dbReference type="SAM" id="MobiDB-lite"/>
    </source>
</evidence>
<evidence type="ECO:0000313" key="2">
    <source>
        <dbReference type="EMBL" id="KMO29709.1"/>
    </source>
</evidence>
<evidence type="ECO:0000313" key="3">
    <source>
        <dbReference type="Proteomes" id="UP000035929"/>
    </source>
</evidence>
<feature type="compositionally biased region" description="Polar residues" evidence="1">
    <location>
        <begin position="38"/>
        <end position="52"/>
    </location>
</feature>
<dbReference type="OrthoDB" id="7190660at2"/>
<dbReference type="Proteomes" id="UP000035929">
    <property type="component" value="Unassembled WGS sequence"/>
</dbReference>
<protein>
    <submittedName>
        <fullName evidence="2">Uncharacterized protein</fullName>
    </submittedName>
</protein>
<feature type="region of interest" description="Disordered" evidence="1">
    <location>
        <begin position="29"/>
        <end position="75"/>
    </location>
</feature>
<proteinExistence type="predicted"/>
<name>A0A0J6S7M3_9HYPH</name>
<dbReference type="AlphaFoldDB" id="A0A0J6S7M3"/>
<dbReference type="EMBL" id="LABX01000197">
    <property type="protein sequence ID" value="KMO29709.1"/>
    <property type="molecule type" value="Genomic_DNA"/>
</dbReference>
<reference evidence="2 3" key="1">
    <citation type="submission" date="2015-03" db="EMBL/GenBank/DDBJ databases">
        <title>Genome sequencing of Methylobacterium aquaticum DSM16371 type strain.</title>
        <authorList>
            <person name="Chaudhry V."/>
            <person name="Patil P.B."/>
        </authorList>
    </citation>
    <scope>NUCLEOTIDE SEQUENCE [LARGE SCALE GENOMIC DNA]</scope>
    <source>
        <strain evidence="2 3">DSM 16371</strain>
    </source>
</reference>